<feature type="transmembrane region" description="Helical" evidence="8">
    <location>
        <begin position="36"/>
        <end position="54"/>
    </location>
</feature>
<keyword evidence="11" id="KW-1185">Reference proteome</keyword>
<evidence type="ECO:0000256" key="3">
    <source>
        <dbReference type="ARBA" id="ARBA00022475"/>
    </source>
</evidence>
<dbReference type="Gene3D" id="1.10.3720.10">
    <property type="entry name" value="MetI-like"/>
    <property type="match status" value="1"/>
</dbReference>
<evidence type="ECO:0000256" key="5">
    <source>
        <dbReference type="ARBA" id="ARBA00022970"/>
    </source>
</evidence>
<organism evidence="10 11">
    <name type="scientific">Saxibacter everestensis</name>
    <dbReference type="NCBI Taxonomy" id="2909229"/>
    <lineage>
        <taxon>Bacteria</taxon>
        <taxon>Bacillati</taxon>
        <taxon>Actinomycetota</taxon>
        <taxon>Actinomycetes</taxon>
        <taxon>Micrococcales</taxon>
        <taxon>Brevibacteriaceae</taxon>
        <taxon>Saxibacter</taxon>
    </lineage>
</organism>
<name>A0ABY8R0F2_9MICO</name>
<dbReference type="EMBL" id="CP090958">
    <property type="protein sequence ID" value="WGW13944.1"/>
    <property type="molecule type" value="Genomic_DNA"/>
</dbReference>
<keyword evidence="6 8" id="KW-1133">Transmembrane helix</keyword>
<dbReference type="RefSeq" id="WP_349640768.1">
    <property type="nucleotide sequence ID" value="NZ_CP090958.1"/>
</dbReference>
<dbReference type="CDD" id="cd06261">
    <property type="entry name" value="TM_PBP2"/>
    <property type="match status" value="1"/>
</dbReference>
<keyword evidence="2 8" id="KW-0813">Transport</keyword>
<feature type="transmembrane region" description="Helical" evidence="8">
    <location>
        <begin position="79"/>
        <end position="100"/>
    </location>
</feature>
<comment type="similarity">
    <text evidence="8">Belongs to the binding-protein-dependent transport system permease family.</text>
</comment>
<dbReference type="InterPro" id="IPR043429">
    <property type="entry name" value="ArtM/GltK/GlnP/TcyL/YhdX-like"/>
</dbReference>
<evidence type="ECO:0000313" key="10">
    <source>
        <dbReference type="EMBL" id="WGW13944.1"/>
    </source>
</evidence>
<dbReference type="InterPro" id="IPR035906">
    <property type="entry name" value="MetI-like_sf"/>
</dbReference>
<dbReference type="PANTHER" id="PTHR30614">
    <property type="entry name" value="MEMBRANE COMPONENT OF AMINO ACID ABC TRANSPORTER"/>
    <property type="match status" value="1"/>
</dbReference>
<evidence type="ECO:0000256" key="4">
    <source>
        <dbReference type="ARBA" id="ARBA00022692"/>
    </source>
</evidence>
<accession>A0ABY8R0F2</accession>
<feature type="transmembrane region" description="Helical" evidence="8">
    <location>
        <begin position="258"/>
        <end position="276"/>
    </location>
</feature>
<dbReference type="NCBIfam" id="TIGR01726">
    <property type="entry name" value="HEQRo_perm_3TM"/>
    <property type="match status" value="1"/>
</dbReference>
<keyword evidence="3" id="KW-1003">Cell membrane</keyword>
<keyword evidence="7 8" id="KW-0472">Membrane</keyword>
<keyword evidence="5" id="KW-0029">Amino-acid transport</keyword>
<protein>
    <submittedName>
        <fullName evidence="10">Amino acid ABC transporter permease</fullName>
    </submittedName>
</protein>
<evidence type="ECO:0000256" key="1">
    <source>
        <dbReference type="ARBA" id="ARBA00004651"/>
    </source>
</evidence>
<dbReference type="SUPFAM" id="SSF161098">
    <property type="entry name" value="MetI-like"/>
    <property type="match status" value="1"/>
</dbReference>
<dbReference type="Proteomes" id="UP001209083">
    <property type="component" value="Chromosome"/>
</dbReference>
<reference evidence="10 11" key="1">
    <citation type="submission" date="2023-05" db="EMBL/GenBank/DDBJ databases">
        <title>Lithophilousrod everest ZFBP1038 complete genpme.</title>
        <authorList>
            <person name="Tian M."/>
        </authorList>
    </citation>
    <scope>NUCLEOTIDE SEQUENCE [LARGE SCALE GENOMIC DNA]</scope>
    <source>
        <strain evidence="10 11">ZFBP1038</strain>
    </source>
</reference>
<evidence type="ECO:0000256" key="2">
    <source>
        <dbReference type="ARBA" id="ARBA00022448"/>
    </source>
</evidence>
<dbReference type="InterPro" id="IPR000515">
    <property type="entry name" value="MetI-like"/>
</dbReference>
<proteinExistence type="inferred from homology"/>
<feature type="domain" description="ABC transmembrane type-1" evidence="9">
    <location>
        <begin position="76"/>
        <end position="277"/>
    </location>
</feature>
<comment type="subcellular location">
    <subcellularLocation>
        <location evidence="1 8">Cell membrane</location>
        <topology evidence="1 8">Multi-pass membrane protein</topology>
    </subcellularLocation>
</comment>
<dbReference type="InterPro" id="IPR010065">
    <property type="entry name" value="AA_ABC_transptr_permease_3TM"/>
</dbReference>
<dbReference type="PROSITE" id="PS50928">
    <property type="entry name" value="ABC_TM1"/>
    <property type="match status" value="1"/>
</dbReference>
<gene>
    <name evidence="10" type="ORF">LWF01_09475</name>
</gene>
<evidence type="ECO:0000256" key="6">
    <source>
        <dbReference type="ARBA" id="ARBA00022989"/>
    </source>
</evidence>
<dbReference type="PANTHER" id="PTHR30614:SF0">
    <property type="entry name" value="L-CYSTINE TRANSPORT SYSTEM PERMEASE PROTEIN TCYL"/>
    <property type="match status" value="1"/>
</dbReference>
<evidence type="ECO:0000256" key="7">
    <source>
        <dbReference type="ARBA" id="ARBA00023136"/>
    </source>
</evidence>
<evidence type="ECO:0000313" key="11">
    <source>
        <dbReference type="Proteomes" id="UP001209083"/>
    </source>
</evidence>
<evidence type="ECO:0000259" key="9">
    <source>
        <dbReference type="PROSITE" id="PS50928"/>
    </source>
</evidence>
<feature type="transmembrane region" description="Helical" evidence="8">
    <location>
        <begin position="121"/>
        <end position="142"/>
    </location>
</feature>
<sequence length="303" mass="33525">MTTATGLQPASDPGPGTADEDAAFATRIARRHPTRWLTALVVLLITGLIVYAFATGDIEWSIVGEYFFDDTILEGVRNVIFMTILAMLFGVSLGIVVALMRLSANPVLRATSNGFVWVFRGVPQIVQLLIWYNLALIVPYIYIPGIMDERTVDVMSPFISALLGLGLHQAAYASEIIRAGILSVSRGQTEAAQALAMPRSLMLRRIILPQAMRVIIPPMGNEFITMVKMTSLASVIQYTELLYSAQTIYLVNNMVMELLFVVSLWYMVLVTVLSFGQHFLEQRFGRGFQTSTPKAKAAKGRRN</sequence>
<evidence type="ECO:0000256" key="8">
    <source>
        <dbReference type="RuleBase" id="RU363032"/>
    </source>
</evidence>
<dbReference type="Pfam" id="PF00528">
    <property type="entry name" value="BPD_transp_1"/>
    <property type="match status" value="1"/>
</dbReference>
<keyword evidence="4 8" id="KW-0812">Transmembrane</keyword>